<dbReference type="EMBL" id="JOJR01000153">
    <property type="protein sequence ID" value="RCN43554.1"/>
    <property type="molecule type" value="Genomic_DNA"/>
</dbReference>
<protein>
    <submittedName>
        <fullName evidence="12">HEAT repeat protein</fullName>
    </submittedName>
</protein>
<feature type="compositionally biased region" description="Basic and acidic residues" evidence="10">
    <location>
        <begin position="940"/>
        <end position="958"/>
    </location>
</feature>
<sequence>MKKLAYVRNGSNLMDEWEFADEVDILAKLPSNFDELRESKKWQERKEALDALSALLEANIRLSTKASYGEILGNLQTMLAKDANINVCALTAKCIKCFATGLRTKFAPYAQSIIPIVFEKLKEKKPLLKDPLIECADAIAATITSLEIIVEEILASMGKPNPQIKQQVDNFLFRQMNILTPDKAPKKLIKAVVPLLIKHSGDADHDVREASLGALGAIQRLVGDKNLRSMIGDLSNDETKMKRISEFAEKALQLHTEAQAKLAVKSGPQAGAGDPQGGSDAAPSSGAAASGAAPVKEADPWDFLEPVDVLAKLPADFSTNIESKKWTERRDALQAFLDLLTANPKLDPKASYGEHISLLKRIIEKDANINVAALAAKCMKLVAEGLRKKFAPHAPGVVPAVFDKFKEKKPLLRDPLVECIDAIAATTTLEAMGEDILAALEKPNPNIKIQTDLFLYRAFKLLNSQTMPKKTLKSIAPLLIKHTGDSDAEVRDASYAALGSAMRAIGEKACLPLLSDILEDKLKMGKIKEFHQKACEEAGPEVITQMVQSIHKADAPPSKKAEPASKNAAPSTREPSSERPASAQEEEPSGDDESLKPPAGAASVKKIQEKKKEVPKKVVSTELVEEEEEPVRKPPDELLTVNDEKQQRLKDERTLKILKWNFTFPTEEHVMQLQEQLGRHAKASLMGMLFHKDFKQHLKAIELLNKTGETNPEALVKNSDLLLKWCTLRFYETNPAVLIKVLEFSKQVLVLVRSFDEPMSSEEMYAFVPHLLLKSGEQKENMRNAVRDIIDEITDICGPFKMCPTLLEALKTKNARQRAECLQVLELYIARAGLTQLKSLGIHKAIAACVSDRDNNVRSAAINGLVACYREEGDQMWRSVGKMGDKERAMVEERIKRSGAAPGSAAPRGGAGPVKVGGKIVVPPGAASAVRRPHSRSASARRDDSESRTRDNSPDGERAALNGTFTHGDDGGDRLNSTITYAQPRYTLDDDYVEQGSVNVLNTTQVLADMDNTQHRLPTRHPVASQMPTTPLKRSGSSSSISSIDTMDQLEKVIQNISSGLIDVAKDALEQVQFLLSVDDQRGLLEDRMDMLMQTVGTQLKLVRNLHGIHTPKGQELLKIILNFLCPLTASADKFARMNVGEDATNGMLWELVHTLLKTQSDPICSSLPDSVHFGRSLNALVIRLCIRVERTTFFAACTRCLMTSLLEDPECEAAQLFTKCLYKWADTMSKHKTVIDIDLYLRSANRFYDQIQPKVESNNAYRDGIRTIEMCSEQAMIVMGPALLEKLKRFPRPNVHFLQHMQACFAECQKINPAGWGLSLPGAVVDPPVITKSNPVNGSGRSELQILVDNVVRDLPSFDKHTSLLVSYMDKHPQDAAKLEEYLKTVPLAPLVREFMEKCRAGRLKMVGSVTEQQAVSAAQTLFITRSRFEAMRQSGRGSVILPTPLADSPIASVLQARDINADSFSSEAAIPVPVTLNETKAKLGMTATVQKKRRTMDSATHTELRSRLAGLGAD</sequence>
<dbReference type="InterPro" id="IPR034085">
    <property type="entry name" value="TOG"/>
</dbReference>
<evidence type="ECO:0000256" key="2">
    <source>
        <dbReference type="ARBA" id="ARBA00022490"/>
    </source>
</evidence>
<dbReference type="GO" id="GO:0051301">
    <property type="term" value="P:cell division"/>
    <property type="evidence" value="ECO:0007669"/>
    <property type="project" value="UniProtKB-KW"/>
</dbReference>
<dbReference type="FunFam" id="1.25.10.10:FF:000019">
    <property type="entry name" value="Cytoskeleton-associated protein 5"/>
    <property type="match status" value="2"/>
</dbReference>
<dbReference type="SMART" id="SM01349">
    <property type="entry name" value="TOG"/>
    <property type="match status" value="3"/>
</dbReference>
<feature type="domain" description="TOG" evidence="11">
    <location>
        <begin position="302"/>
        <end position="541"/>
    </location>
</feature>
<dbReference type="SUPFAM" id="SSF48371">
    <property type="entry name" value="ARM repeat"/>
    <property type="match status" value="2"/>
</dbReference>
<dbReference type="PANTHER" id="PTHR12609">
    <property type="entry name" value="MICROTUBULE ASSOCIATED PROTEIN XMAP215"/>
    <property type="match status" value="1"/>
</dbReference>
<evidence type="ECO:0000256" key="3">
    <source>
        <dbReference type="ARBA" id="ARBA00022618"/>
    </source>
</evidence>
<dbReference type="OrthoDB" id="205662at2759"/>
<accession>A0A368GGP2</accession>
<dbReference type="PROSITE" id="PS50077">
    <property type="entry name" value="HEAT_REPEAT"/>
    <property type="match status" value="2"/>
</dbReference>
<evidence type="ECO:0000256" key="5">
    <source>
        <dbReference type="ARBA" id="ARBA00022776"/>
    </source>
</evidence>
<dbReference type="Pfam" id="PF21041">
    <property type="entry name" value="XMAP215_CLASP_TOG"/>
    <property type="match status" value="3"/>
</dbReference>
<feature type="region of interest" description="Disordered" evidence="10">
    <location>
        <begin position="550"/>
        <end position="631"/>
    </location>
</feature>
<feature type="repeat" description="HEAT" evidence="9">
    <location>
        <begin position="192"/>
        <end position="230"/>
    </location>
</feature>
<dbReference type="GO" id="GO:0030951">
    <property type="term" value="P:establishment or maintenance of microtubule cytoskeleton polarity"/>
    <property type="evidence" value="ECO:0007669"/>
    <property type="project" value="InterPro"/>
</dbReference>
<keyword evidence="4" id="KW-0677">Repeat</keyword>
<evidence type="ECO:0000313" key="12">
    <source>
        <dbReference type="EMBL" id="RCN43554.1"/>
    </source>
</evidence>
<feature type="repeat" description="HEAT" evidence="9">
    <location>
        <begin position="475"/>
        <end position="513"/>
    </location>
</feature>
<evidence type="ECO:0000256" key="10">
    <source>
        <dbReference type="SAM" id="MobiDB-lite"/>
    </source>
</evidence>
<dbReference type="GO" id="GO:0005813">
    <property type="term" value="C:centrosome"/>
    <property type="evidence" value="ECO:0007669"/>
    <property type="project" value="UniProtKB-SubCell"/>
</dbReference>
<feature type="domain" description="TOG" evidence="11">
    <location>
        <begin position="18"/>
        <end position="260"/>
    </location>
</feature>
<evidence type="ECO:0000256" key="8">
    <source>
        <dbReference type="ARBA" id="ARBA00025722"/>
    </source>
</evidence>
<evidence type="ECO:0000256" key="7">
    <source>
        <dbReference type="ARBA" id="ARBA00023306"/>
    </source>
</evidence>
<keyword evidence="7" id="KW-0131">Cell cycle</keyword>
<evidence type="ECO:0000256" key="1">
    <source>
        <dbReference type="ARBA" id="ARBA00004300"/>
    </source>
</evidence>
<evidence type="ECO:0000256" key="6">
    <source>
        <dbReference type="ARBA" id="ARBA00023212"/>
    </source>
</evidence>
<comment type="caution">
    <text evidence="12">The sequence shown here is derived from an EMBL/GenBank/DDBJ whole genome shotgun (WGS) entry which is preliminary data.</text>
</comment>
<dbReference type="InterPro" id="IPR021133">
    <property type="entry name" value="HEAT_type_2"/>
</dbReference>
<dbReference type="GO" id="GO:0046785">
    <property type="term" value="P:microtubule polymerization"/>
    <property type="evidence" value="ECO:0007669"/>
    <property type="project" value="InterPro"/>
</dbReference>
<comment type="subcellular location">
    <subcellularLocation>
        <location evidence="1">Cytoplasm</location>
        <location evidence="1">Cytoskeleton</location>
        <location evidence="1">Microtubule organizing center</location>
        <location evidence="1">Centrosome</location>
    </subcellularLocation>
</comment>
<dbReference type="Proteomes" id="UP000252519">
    <property type="component" value="Unassembled WGS sequence"/>
</dbReference>
<evidence type="ECO:0000256" key="9">
    <source>
        <dbReference type="PROSITE-ProRule" id="PRU00103"/>
    </source>
</evidence>
<dbReference type="GO" id="GO:0061863">
    <property type="term" value="F:microtubule plus end polymerase"/>
    <property type="evidence" value="ECO:0007669"/>
    <property type="project" value="InterPro"/>
</dbReference>
<dbReference type="InterPro" id="IPR045110">
    <property type="entry name" value="XMAP215"/>
</dbReference>
<feature type="domain" description="TOG" evidence="11">
    <location>
        <begin position="667"/>
        <end position="904"/>
    </location>
</feature>
<feature type="region of interest" description="Disordered" evidence="10">
    <location>
        <begin position="896"/>
        <end position="972"/>
    </location>
</feature>
<keyword evidence="2" id="KW-0963">Cytoplasm</keyword>
<keyword evidence="6" id="KW-0206">Cytoskeleton</keyword>
<dbReference type="InterPro" id="IPR016024">
    <property type="entry name" value="ARM-type_fold"/>
</dbReference>
<dbReference type="Gene3D" id="1.25.10.10">
    <property type="entry name" value="Leucine-rich Repeat Variant"/>
    <property type="match status" value="3"/>
</dbReference>
<feature type="region of interest" description="Disordered" evidence="10">
    <location>
        <begin position="1021"/>
        <end position="1041"/>
    </location>
</feature>
<feature type="compositionally biased region" description="Basic and acidic residues" evidence="10">
    <location>
        <begin position="551"/>
        <end position="563"/>
    </location>
</feature>
<organism evidence="12 13">
    <name type="scientific">Ancylostoma caninum</name>
    <name type="common">Dog hookworm</name>
    <dbReference type="NCBI Taxonomy" id="29170"/>
    <lineage>
        <taxon>Eukaryota</taxon>
        <taxon>Metazoa</taxon>
        <taxon>Ecdysozoa</taxon>
        <taxon>Nematoda</taxon>
        <taxon>Chromadorea</taxon>
        <taxon>Rhabditida</taxon>
        <taxon>Rhabditina</taxon>
        <taxon>Rhabditomorpha</taxon>
        <taxon>Strongyloidea</taxon>
        <taxon>Ancylostomatidae</taxon>
        <taxon>Ancylostomatinae</taxon>
        <taxon>Ancylostoma</taxon>
    </lineage>
</organism>
<evidence type="ECO:0000256" key="4">
    <source>
        <dbReference type="ARBA" id="ARBA00022737"/>
    </source>
</evidence>
<dbReference type="InterPro" id="IPR011989">
    <property type="entry name" value="ARM-like"/>
</dbReference>
<keyword evidence="3" id="KW-0132">Cell division</keyword>
<proteinExistence type="inferred from homology"/>
<evidence type="ECO:0000313" key="13">
    <source>
        <dbReference type="Proteomes" id="UP000252519"/>
    </source>
</evidence>
<dbReference type="STRING" id="29170.A0A368GGP2"/>
<gene>
    <name evidence="12" type="ORF">ANCCAN_10453</name>
</gene>
<feature type="compositionally biased region" description="Low complexity" evidence="10">
    <location>
        <begin position="898"/>
        <end position="930"/>
    </location>
</feature>
<dbReference type="FunFam" id="1.25.10.10:FF:000050">
    <property type="entry name" value="Cytoskeleton-associated protein 5 isoform X1"/>
    <property type="match status" value="1"/>
</dbReference>
<feature type="compositionally biased region" description="Basic and acidic residues" evidence="10">
    <location>
        <begin position="606"/>
        <end position="616"/>
    </location>
</feature>
<evidence type="ECO:0000259" key="11">
    <source>
        <dbReference type="SMART" id="SM01349"/>
    </source>
</evidence>
<dbReference type="InterPro" id="IPR048491">
    <property type="entry name" value="XMAP215_CLASP_TOG"/>
</dbReference>
<comment type="similarity">
    <text evidence="8">Belongs to the TOG/XMAP215 family.</text>
</comment>
<keyword evidence="5" id="KW-0498">Mitosis</keyword>
<feature type="region of interest" description="Disordered" evidence="10">
    <location>
        <begin position="266"/>
        <end position="292"/>
    </location>
</feature>
<feature type="region of interest" description="Disordered" evidence="10">
    <location>
        <begin position="1495"/>
        <end position="1516"/>
    </location>
</feature>
<dbReference type="GO" id="GO:0051010">
    <property type="term" value="F:microtubule plus-end binding"/>
    <property type="evidence" value="ECO:0007669"/>
    <property type="project" value="InterPro"/>
</dbReference>
<dbReference type="GO" id="GO:0051231">
    <property type="term" value="P:spindle elongation"/>
    <property type="evidence" value="ECO:0007669"/>
    <property type="project" value="UniProtKB-ARBA"/>
</dbReference>
<reference evidence="12 13" key="1">
    <citation type="submission" date="2014-10" db="EMBL/GenBank/DDBJ databases">
        <title>Draft genome of the hookworm Ancylostoma caninum.</title>
        <authorList>
            <person name="Mitreva M."/>
        </authorList>
    </citation>
    <scope>NUCLEOTIDE SEQUENCE [LARGE SCALE GENOMIC DNA]</scope>
    <source>
        <strain evidence="12 13">Baltimore</strain>
    </source>
</reference>
<keyword evidence="13" id="KW-1185">Reference proteome</keyword>
<dbReference type="GO" id="GO:0005874">
    <property type="term" value="C:microtubule"/>
    <property type="evidence" value="ECO:0007669"/>
    <property type="project" value="UniProtKB-ARBA"/>
</dbReference>
<name>A0A368GGP2_ANCCA</name>